<evidence type="ECO:0000256" key="1">
    <source>
        <dbReference type="ARBA" id="ARBA00005578"/>
    </source>
</evidence>
<dbReference type="InterPro" id="IPR002634">
    <property type="entry name" value="BolA"/>
</dbReference>
<name>A0A518N3C4_9GAMM</name>
<keyword evidence="5" id="KW-1185">Reference proteome</keyword>
<dbReference type="PIRSF" id="PIRSF003113">
    <property type="entry name" value="BolA"/>
    <property type="match status" value="1"/>
</dbReference>
<dbReference type="EMBL" id="CP042218">
    <property type="protein sequence ID" value="QDW66441.1"/>
    <property type="molecule type" value="Genomic_DNA"/>
</dbReference>
<dbReference type="InterPro" id="IPR036065">
    <property type="entry name" value="BolA-like_sf"/>
</dbReference>
<dbReference type="AlphaFoldDB" id="A0A518N3C4"/>
<dbReference type="InterPro" id="IPR050961">
    <property type="entry name" value="BolA/IbaG_stress_morph_reg"/>
</dbReference>
<dbReference type="Proteomes" id="UP000316584">
    <property type="component" value="Chromosome"/>
</dbReference>
<dbReference type="Pfam" id="PF01722">
    <property type="entry name" value="BolA"/>
    <property type="match status" value="1"/>
</dbReference>
<protein>
    <submittedName>
        <fullName evidence="4">BolA family transcriptional regulator</fullName>
    </submittedName>
</protein>
<dbReference type="PANTHER" id="PTHR46229:SF2">
    <property type="entry name" value="BOLA-LIKE PROTEIN 1"/>
    <property type="match status" value="1"/>
</dbReference>
<feature type="region of interest" description="Disordered" evidence="3">
    <location>
        <begin position="93"/>
        <end position="117"/>
    </location>
</feature>
<dbReference type="PANTHER" id="PTHR46229">
    <property type="entry name" value="BOLA TRANSCRIPTION REGULATOR"/>
    <property type="match status" value="1"/>
</dbReference>
<evidence type="ECO:0000313" key="4">
    <source>
        <dbReference type="EMBL" id="QDW66441.1"/>
    </source>
</evidence>
<dbReference type="GO" id="GO:0006351">
    <property type="term" value="P:DNA-templated transcription"/>
    <property type="evidence" value="ECO:0007669"/>
    <property type="project" value="TreeGrafter"/>
</dbReference>
<reference evidence="4 5" key="1">
    <citation type="submission" date="2019-07" db="EMBL/GenBank/DDBJ databases">
        <title>Full genome sequence of Luteimonas sp. Gr-4.</title>
        <authorList>
            <person name="Im W.-T."/>
        </authorList>
    </citation>
    <scope>NUCLEOTIDE SEQUENCE [LARGE SCALE GENOMIC DNA]</scope>
    <source>
        <strain evidence="4 5">Gr-4</strain>
    </source>
</reference>
<proteinExistence type="inferred from homology"/>
<evidence type="ECO:0000256" key="3">
    <source>
        <dbReference type="SAM" id="MobiDB-lite"/>
    </source>
</evidence>
<organism evidence="4 5">
    <name type="scientific">Luteimonas granuli</name>
    <dbReference type="NCBI Taxonomy" id="1176533"/>
    <lineage>
        <taxon>Bacteria</taxon>
        <taxon>Pseudomonadati</taxon>
        <taxon>Pseudomonadota</taxon>
        <taxon>Gammaproteobacteria</taxon>
        <taxon>Lysobacterales</taxon>
        <taxon>Lysobacteraceae</taxon>
        <taxon>Luteimonas</taxon>
    </lineage>
</organism>
<dbReference type="KEGG" id="lug:FPZ22_05650"/>
<sequence length="117" mass="12509">MSNKADRIRAALQAALSPSHLEVLDESHMHSRGLETHYKATVVSEAFAGSFPVRRHQTVYAALGGLMQEIHALALHTYTSDEWAARGVAPDSPRCMGGSRHDAAITPAAPAPAPRAD</sequence>
<evidence type="ECO:0000313" key="5">
    <source>
        <dbReference type="Proteomes" id="UP000316584"/>
    </source>
</evidence>
<dbReference type="SUPFAM" id="SSF82657">
    <property type="entry name" value="BolA-like"/>
    <property type="match status" value="1"/>
</dbReference>
<evidence type="ECO:0000256" key="2">
    <source>
        <dbReference type="RuleBase" id="RU003860"/>
    </source>
</evidence>
<dbReference type="OrthoDB" id="9801469at2"/>
<accession>A0A518N3C4</accession>
<dbReference type="RefSeq" id="WP_144891191.1">
    <property type="nucleotide sequence ID" value="NZ_CP042218.1"/>
</dbReference>
<dbReference type="Gene3D" id="3.10.20.90">
    <property type="entry name" value="Phosphatidylinositol 3-kinase Catalytic Subunit, Chain A, domain 1"/>
    <property type="match status" value="1"/>
</dbReference>
<comment type="similarity">
    <text evidence="1 2">Belongs to the BolA/IbaG family.</text>
</comment>
<dbReference type="GO" id="GO:0005829">
    <property type="term" value="C:cytosol"/>
    <property type="evidence" value="ECO:0007669"/>
    <property type="project" value="TreeGrafter"/>
</dbReference>
<gene>
    <name evidence="4" type="ORF">FPZ22_05650</name>
</gene>